<protein>
    <submittedName>
        <fullName evidence="2">Uncharacterized protein</fullName>
    </submittedName>
</protein>
<feature type="region of interest" description="Disordered" evidence="1">
    <location>
        <begin position="121"/>
        <end position="144"/>
    </location>
</feature>
<reference evidence="2 3" key="1">
    <citation type="journal article" date="2014" name="ISME J.">
        <title>Ecophysiology of Thioploca ingrica as revealed by the complete genome sequence supplemented with proteomic evidence.</title>
        <authorList>
            <person name="Kojima H."/>
            <person name="Ogura Y."/>
            <person name="Yamamoto N."/>
            <person name="Togashi T."/>
            <person name="Mori H."/>
            <person name="Watanabe T."/>
            <person name="Nemoto F."/>
            <person name="Kurokawa K."/>
            <person name="Hayashi T."/>
            <person name="Fukui M."/>
        </authorList>
    </citation>
    <scope>NUCLEOTIDE SEQUENCE [LARGE SCALE GENOMIC DNA]</scope>
</reference>
<dbReference type="AlphaFoldDB" id="A0A090AK39"/>
<gene>
    <name evidence="2" type="ORF">THII_1048</name>
</gene>
<accession>A0A090AK39</accession>
<name>A0A090AK39_9GAMM</name>
<dbReference type="EMBL" id="AP014633">
    <property type="protein sequence ID" value="BAP55345.1"/>
    <property type="molecule type" value="Genomic_DNA"/>
</dbReference>
<dbReference type="Proteomes" id="UP000031623">
    <property type="component" value="Chromosome"/>
</dbReference>
<dbReference type="KEGG" id="tig:THII_1048"/>
<evidence type="ECO:0000313" key="2">
    <source>
        <dbReference type="EMBL" id="BAP55345.1"/>
    </source>
</evidence>
<dbReference type="HOGENOM" id="CLU_1795592_0_0_6"/>
<evidence type="ECO:0000313" key="3">
    <source>
        <dbReference type="Proteomes" id="UP000031623"/>
    </source>
</evidence>
<organism evidence="2 3">
    <name type="scientific">Thioploca ingrica</name>
    <dbReference type="NCBI Taxonomy" id="40754"/>
    <lineage>
        <taxon>Bacteria</taxon>
        <taxon>Pseudomonadati</taxon>
        <taxon>Pseudomonadota</taxon>
        <taxon>Gammaproteobacteria</taxon>
        <taxon>Thiotrichales</taxon>
        <taxon>Thiotrichaceae</taxon>
        <taxon>Thioploca</taxon>
    </lineage>
</organism>
<dbReference type="STRING" id="40754.THII_1048"/>
<sequence>MRIKIILYLYFLVFISLPTVTSAKSLGIHCWLQSPVNQILCFEVNDINGKYYSLIGEDIGEKDRYPVSGSALFDENNQIYRLEFTQNQGNINVFENAITLNTTTLSGNWTDDSSNEGEFQYLGTGPLDPDQIKTLTKPRAKRKK</sequence>
<keyword evidence="3" id="KW-1185">Reference proteome</keyword>
<proteinExistence type="predicted"/>
<evidence type="ECO:0000256" key="1">
    <source>
        <dbReference type="SAM" id="MobiDB-lite"/>
    </source>
</evidence>